<evidence type="ECO:0000256" key="1">
    <source>
        <dbReference type="SAM" id="SignalP"/>
    </source>
</evidence>
<dbReference type="EMBL" id="CACVAS010000036">
    <property type="protein sequence ID" value="CAA6804746.1"/>
    <property type="molecule type" value="Genomic_DNA"/>
</dbReference>
<feature type="chain" id="PRO_5028101056" description="Lipoprotein" evidence="1">
    <location>
        <begin position="25"/>
        <end position="300"/>
    </location>
</feature>
<evidence type="ECO:0000313" key="2">
    <source>
        <dbReference type="EMBL" id="CAA6804746.1"/>
    </source>
</evidence>
<feature type="signal peptide" evidence="1">
    <location>
        <begin position="1"/>
        <end position="24"/>
    </location>
</feature>
<keyword evidence="1" id="KW-0732">Signal</keyword>
<accession>A0A6S6SI99</accession>
<evidence type="ECO:0008006" key="3">
    <source>
        <dbReference type="Google" id="ProtNLM"/>
    </source>
</evidence>
<organism evidence="2">
    <name type="scientific">uncultured Sulfurovum sp</name>
    <dbReference type="NCBI Taxonomy" id="269237"/>
    <lineage>
        <taxon>Bacteria</taxon>
        <taxon>Pseudomonadati</taxon>
        <taxon>Campylobacterota</taxon>
        <taxon>Epsilonproteobacteria</taxon>
        <taxon>Campylobacterales</taxon>
        <taxon>Sulfurovaceae</taxon>
        <taxon>Sulfurovum</taxon>
        <taxon>environmental samples</taxon>
    </lineage>
</organism>
<name>A0A6S6SI99_9BACT</name>
<gene>
    <name evidence="2" type="ORF">HELGO_WM2916</name>
</gene>
<reference evidence="2" key="1">
    <citation type="submission" date="2020-01" db="EMBL/GenBank/DDBJ databases">
        <authorList>
            <person name="Meier V. D."/>
            <person name="Meier V D."/>
        </authorList>
    </citation>
    <scope>NUCLEOTIDE SEQUENCE</scope>
    <source>
        <strain evidence="2">HLG_WM_MAG_01</strain>
    </source>
</reference>
<protein>
    <recommendedName>
        <fullName evidence="3">Lipoprotein</fullName>
    </recommendedName>
</protein>
<sequence>MKKIWIASAIATAMIMTGCGSSSSSNEETTAIDLPDGKTLIFFDNASSAQYLYNTDTETASSMNIAGENYDMTGKNGQLVMWNHETDAGVDQKIVMVDEYFDITNGSFTYEDMHYLGHFHEENSVPVFAAHSADEFDPAVSSDGQKAALVSFNAHLTEQNEIKNEIAEALPSGETLCNFFVFEHEDHDDGEEEEATPHIALTTTGKMYIFEENEEGLVASQSTFLLDGVSQCSQNQSGIIKNDDYGVLVFSAQSQKIYLVDSHGEDFHVHSTWDTDRFLPAGFTPTTFTGIGESDEYHDH</sequence>
<dbReference type="AlphaFoldDB" id="A0A6S6SI99"/>
<dbReference type="PROSITE" id="PS51257">
    <property type="entry name" value="PROKAR_LIPOPROTEIN"/>
    <property type="match status" value="1"/>
</dbReference>
<proteinExistence type="predicted"/>